<dbReference type="RefSeq" id="WP_131030393.1">
    <property type="nucleotide sequence ID" value="NZ_SIXF01000010.1"/>
</dbReference>
<protein>
    <submittedName>
        <fullName evidence="2">GNAT family N-acetyltransferase</fullName>
    </submittedName>
</protein>
<feature type="domain" description="N-acetyltransferase" evidence="1">
    <location>
        <begin position="50"/>
        <end position="162"/>
    </location>
</feature>
<dbReference type="Pfam" id="PF00583">
    <property type="entry name" value="Acetyltransf_1"/>
    <property type="match status" value="1"/>
</dbReference>
<keyword evidence="3" id="KW-1185">Reference proteome</keyword>
<dbReference type="InterPro" id="IPR000182">
    <property type="entry name" value="GNAT_dom"/>
</dbReference>
<dbReference type="Proteomes" id="UP000291819">
    <property type="component" value="Unassembled WGS sequence"/>
</dbReference>
<keyword evidence="2" id="KW-0808">Transferase</keyword>
<sequence length="190" mass="22183">MIIITKSSTTKELEGILELQKQNLKKDLTSEQIKEQGFVTVSHSLDDLEKMHQHEPNIIARDGELVVAYVLAMTEQSKNAIPRLVEMYESFDHIQYHGKFVSSYSYIVVGQVCVGQNYRGKGLFDQCYHAYKDYFKSKYDFAITEIASINLRSMNAHKRIGFEVIHTYTDNSAVEWNVVVWDWKRYSVWR</sequence>
<accession>A0A4Q9HDD0</accession>
<evidence type="ECO:0000259" key="1">
    <source>
        <dbReference type="Pfam" id="PF00583"/>
    </source>
</evidence>
<reference evidence="2 3" key="1">
    <citation type="submission" date="2019-02" db="EMBL/GenBank/DDBJ databases">
        <title>Pedobacter kyonggii whole genome sequence analysis.</title>
        <authorList>
            <person name="Dahal R.H."/>
        </authorList>
    </citation>
    <scope>NUCLEOTIDE SEQUENCE [LARGE SCALE GENOMIC DNA]</scope>
    <source>
        <strain evidence="2 3">K-4-11-1</strain>
    </source>
</reference>
<dbReference type="OrthoDB" id="5109343at2"/>
<evidence type="ECO:0000313" key="2">
    <source>
        <dbReference type="EMBL" id="TBO42009.1"/>
    </source>
</evidence>
<dbReference type="SUPFAM" id="SSF55729">
    <property type="entry name" value="Acyl-CoA N-acyltransferases (Nat)"/>
    <property type="match status" value="1"/>
</dbReference>
<proteinExistence type="predicted"/>
<dbReference type="GO" id="GO:0016747">
    <property type="term" value="F:acyltransferase activity, transferring groups other than amino-acyl groups"/>
    <property type="evidence" value="ECO:0007669"/>
    <property type="project" value="InterPro"/>
</dbReference>
<dbReference type="InterPro" id="IPR016181">
    <property type="entry name" value="Acyl_CoA_acyltransferase"/>
</dbReference>
<dbReference type="EMBL" id="SIXF01000010">
    <property type="protein sequence ID" value="TBO42009.1"/>
    <property type="molecule type" value="Genomic_DNA"/>
</dbReference>
<name>A0A4Q9HDD0_9SPHI</name>
<comment type="caution">
    <text evidence="2">The sequence shown here is derived from an EMBL/GenBank/DDBJ whole genome shotgun (WGS) entry which is preliminary data.</text>
</comment>
<gene>
    <name evidence="2" type="ORF">EYS08_12715</name>
</gene>
<dbReference type="Gene3D" id="3.40.630.30">
    <property type="match status" value="1"/>
</dbReference>
<dbReference type="AlphaFoldDB" id="A0A4Q9HDD0"/>
<organism evidence="2 3">
    <name type="scientific">Pedobacter kyonggii</name>
    <dbReference type="NCBI Taxonomy" id="1926871"/>
    <lineage>
        <taxon>Bacteria</taxon>
        <taxon>Pseudomonadati</taxon>
        <taxon>Bacteroidota</taxon>
        <taxon>Sphingobacteriia</taxon>
        <taxon>Sphingobacteriales</taxon>
        <taxon>Sphingobacteriaceae</taxon>
        <taxon>Pedobacter</taxon>
    </lineage>
</organism>
<evidence type="ECO:0000313" key="3">
    <source>
        <dbReference type="Proteomes" id="UP000291819"/>
    </source>
</evidence>